<dbReference type="PANTHER" id="PTHR28283:SF1">
    <property type="entry name" value="3',5'-CYCLIC-NUCLEOTIDE PHOSPHODIESTERASE 1"/>
    <property type="match status" value="1"/>
</dbReference>
<evidence type="ECO:0000256" key="4">
    <source>
        <dbReference type="SAM" id="MobiDB-lite"/>
    </source>
</evidence>
<comment type="similarity">
    <text evidence="3">Belongs to the cyclic nucleotide phosphodiesterase class-II family.</text>
</comment>
<dbReference type="InterPro" id="IPR000396">
    <property type="entry name" value="Pdiesterase2"/>
</dbReference>
<evidence type="ECO:0000313" key="6">
    <source>
        <dbReference type="Proteomes" id="UP001342314"/>
    </source>
</evidence>
<dbReference type="InterPro" id="IPR024225">
    <property type="entry name" value="cAMP-PdiesteraseII_CS"/>
</dbReference>
<feature type="compositionally biased region" description="Low complexity" evidence="4">
    <location>
        <begin position="458"/>
        <end position="481"/>
    </location>
</feature>
<dbReference type="PROSITE" id="PS00607">
    <property type="entry name" value="PDEASE_II"/>
    <property type="match status" value="1"/>
</dbReference>
<dbReference type="GO" id="GO:0004115">
    <property type="term" value="F:3',5'-cyclic-AMP phosphodiesterase activity"/>
    <property type="evidence" value="ECO:0007669"/>
    <property type="project" value="InterPro"/>
</dbReference>
<comment type="caution">
    <text evidence="5">The sequence shown here is derived from an EMBL/GenBank/DDBJ whole genome shotgun (WGS) entry which is preliminary data.</text>
</comment>
<evidence type="ECO:0000256" key="1">
    <source>
        <dbReference type="ARBA" id="ARBA00022801"/>
    </source>
</evidence>
<dbReference type="InterPro" id="IPR036866">
    <property type="entry name" value="RibonucZ/Hydroxyglut_hydro"/>
</dbReference>
<proteinExistence type="inferred from homology"/>
<dbReference type="CDD" id="cd07735">
    <property type="entry name" value="class_II_PDE_MBL-fold"/>
    <property type="match status" value="1"/>
</dbReference>
<dbReference type="SUPFAM" id="SSF56281">
    <property type="entry name" value="Metallo-hydrolase/oxidoreductase"/>
    <property type="match status" value="1"/>
</dbReference>
<dbReference type="Pfam" id="PF02112">
    <property type="entry name" value="PDEase_II"/>
    <property type="match status" value="1"/>
</dbReference>
<dbReference type="GO" id="GO:0006198">
    <property type="term" value="P:cAMP catabolic process"/>
    <property type="evidence" value="ECO:0007669"/>
    <property type="project" value="InterPro"/>
</dbReference>
<feature type="compositionally biased region" description="Acidic residues" evidence="4">
    <location>
        <begin position="649"/>
        <end position="663"/>
    </location>
</feature>
<keyword evidence="6" id="KW-1185">Reference proteome</keyword>
<dbReference type="AlphaFoldDB" id="A0AAV5GW93"/>
<dbReference type="PANTHER" id="PTHR28283">
    <property type="entry name" value="3',5'-CYCLIC-NUCLEOTIDE PHOSPHODIESTERASE 1"/>
    <property type="match status" value="1"/>
</dbReference>
<feature type="compositionally biased region" description="Low complexity" evidence="4">
    <location>
        <begin position="29"/>
        <end position="38"/>
    </location>
</feature>
<feature type="region of interest" description="Disordered" evidence="4">
    <location>
        <begin position="424"/>
        <end position="494"/>
    </location>
</feature>
<dbReference type="GO" id="GO:1902660">
    <property type="term" value="P:negative regulation of glucose mediated signaling pathway"/>
    <property type="evidence" value="ECO:0007669"/>
    <property type="project" value="TreeGrafter"/>
</dbReference>
<dbReference type="EMBL" id="BQKY01000018">
    <property type="protein sequence ID" value="GJN94558.1"/>
    <property type="molecule type" value="Genomic_DNA"/>
</dbReference>
<feature type="compositionally biased region" description="Polar residues" evidence="4">
    <location>
        <begin position="603"/>
        <end position="612"/>
    </location>
</feature>
<feature type="compositionally biased region" description="Pro residues" evidence="4">
    <location>
        <begin position="429"/>
        <end position="441"/>
    </location>
</feature>
<dbReference type="GO" id="GO:0047555">
    <property type="term" value="F:3',5'-cyclic-GMP phosphodiesterase activity"/>
    <property type="evidence" value="ECO:0007669"/>
    <property type="project" value="TreeGrafter"/>
</dbReference>
<feature type="compositionally biased region" description="Basic and acidic residues" evidence="4">
    <location>
        <begin position="620"/>
        <end position="629"/>
    </location>
</feature>
<dbReference type="PRINTS" id="PR00388">
    <property type="entry name" value="PDIESTERASE2"/>
</dbReference>
<keyword evidence="1" id="KW-0378">Hydrolase</keyword>
<dbReference type="Proteomes" id="UP001342314">
    <property type="component" value="Unassembled WGS sequence"/>
</dbReference>
<dbReference type="Gene3D" id="3.60.15.10">
    <property type="entry name" value="Ribonuclease Z/Hydroxyacylglutathione hydrolase-like"/>
    <property type="match status" value="1"/>
</dbReference>
<organism evidence="5 6">
    <name type="scientific">Rhodotorula paludigena</name>
    <dbReference type="NCBI Taxonomy" id="86838"/>
    <lineage>
        <taxon>Eukaryota</taxon>
        <taxon>Fungi</taxon>
        <taxon>Dikarya</taxon>
        <taxon>Basidiomycota</taxon>
        <taxon>Pucciniomycotina</taxon>
        <taxon>Microbotryomycetes</taxon>
        <taxon>Sporidiobolales</taxon>
        <taxon>Sporidiobolaceae</taxon>
        <taxon>Rhodotorula</taxon>
    </lineage>
</organism>
<name>A0AAV5GW93_9BASI</name>
<feature type="compositionally biased region" description="Pro residues" evidence="4">
    <location>
        <begin position="1"/>
        <end position="15"/>
    </location>
</feature>
<evidence type="ECO:0000256" key="2">
    <source>
        <dbReference type="ARBA" id="ARBA00023149"/>
    </source>
</evidence>
<evidence type="ECO:0000256" key="3">
    <source>
        <dbReference type="ARBA" id="ARBA00025762"/>
    </source>
</evidence>
<keyword evidence="2" id="KW-0114">cAMP</keyword>
<reference evidence="5 6" key="1">
    <citation type="submission" date="2021-12" db="EMBL/GenBank/DDBJ databases">
        <title>High titer production of polyol ester of fatty acids by Rhodotorula paludigena BS15 towards product separation-free biomass refinery.</title>
        <authorList>
            <person name="Mano J."/>
            <person name="Ono H."/>
            <person name="Tanaka T."/>
            <person name="Naito K."/>
            <person name="Sushida H."/>
            <person name="Ike M."/>
            <person name="Tokuyasu K."/>
            <person name="Kitaoka M."/>
        </authorList>
    </citation>
    <scope>NUCLEOTIDE SEQUENCE [LARGE SCALE GENOMIC DNA]</scope>
    <source>
        <strain evidence="5 6">BS15</strain>
    </source>
</reference>
<feature type="region of interest" description="Disordered" evidence="4">
    <location>
        <begin position="1"/>
        <end position="52"/>
    </location>
</feature>
<feature type="region of interest" description="Disordered" evidence="4">
    <location>
        <begin position="554"/>
        <end position="665"/>
    </location>
</feature>
<gene>
    <name evidence="5" type="ORF">Rhopal_007641-T1</name>
</gene>
<protein>
    <submittedName>
        <fullName evidence="5">Uncharacterized protein</fullName>
    </submittedName>
</protein>
<evidence type="ECO:0000313" key="5">
    <source>
        <dbReference type="EMBL" id="GJN94558.1"/>
    </source>
</evidence>
<sequence>MPAPASAPRRLPPSPLGAAPPTTAPPPLAQLAPLSLDLPRPRQPVKDQRDPFEANRLRVEEVCGHLRLTQPGDAPAFELLVLGCGGGPIETNLSSFLVKPYRSKWTDGCTGIEGGSTIGAVASLVERNPYAFEGFGLGIGVDSEELKEDEEVDEDRIGVGREGGGKAAARVWDLIHCFAITHAHLDHIAGLIISSAACRPPPKPVYGIKRTIGNIERLMDGGVWPMLGCWDDSVTIGKAYHYKHIPMPNASTTPLPLSPSITFTAHPLSHGLDPSAFHKDKKKPRMNCDGDGKECVVECYDSTAFFVREEQSGKELLFFGDVEPDSISQRTFNLDIWKKAAPKIVAGKLSVIFLECSYPSSQPKDKLFGHFSPPFIVEEMVVLADLVRQVRLEAGWSAPDAEKAPLQDVVVVIQHIKDDIFTFPTPASDAPPPLPPKPLPAVPRAASSKPAPPPTFPPVSRSAASRPPTLPYPTTSSPLLSMGPPVPSAPTRRPSSAALFLPSSILPHRGSRVSGDFGGFMHYGFGGARRTSGSNAGGGMGSFWGGHTAPATLSPTALSHSPSRGYFVPPGGGSSSAGPTSPGRTGGGATGLAPPFEPGAITNGGQISPRGTTSKRGRHGGPDAEELAKRVSTYSIEEEENRALRAPREEEEDAEEEEEDTVEETVHERIERELNELEAEAQTGVRYLIALQGMRLVF</sequence>
<accession>A0AAV5GW93</accession>